<feature type="region of interest" description="Disordered" evidence="1">
    <location>
        <begin position="106"/>
        <end position="160"/>
    </location>
</feature>
<feature type="compositionally biased region" description="Acidic residues" evidence="1">
    <location>
        <begin position="107"/>
        <end position="119"/>
    </location>
</feature>
<organism evidence="2 3">
    <name type="scientific">Paramuricea clavata</name>
    <name type="common">Red gorgonian</name>
    <name type="synonym">Violescent sea-whip</name>
    <dbReference type="NCBI Taxonomy" id="317549"/>
    <lineage>
        <taxon>Eukaryota</taxon>
        <taxon>Metazoa</taxon>
        <taxon>Cnidaria</taxon>
        <taxon>Anthozoa</taxon>
        <taxon>Octocorallia</taxon>
        <taxon>Malacalcyonacea</taxon>
        <taxon>Plexauridae</taxon>
        <taxon>Paramuricea</taxon>
    </lineage>
</organism>
<evidence type="ECO:0000313" key="2">
    <source>
        <dbReference type="EMBL" id="CAB4042001.1"/>
    </source>
</evidence>
<sequence length="176" mass="19310">MNEARKNGTKPKIAPFRLSTKPSIKDAPIFEDIAYTKKKRPLRKLSTSTSEGNEETTVKEQVTETVEQDQKTDITPFGKMTASSTKKLFGDPLKYKVADPFAIMTAEPDEDEPAEDLTVEPEKESATEEFAPSVENETTESAEKETAETADKEATKGESAELAIMVSAESAKNESV</sequence>
<name>A0A7D9M1S4_PARCT</name>
<dbReference type="Proteomes" id="UP001152795">
    <property type="component" value="Unassembled WGS sequence"/>
</dbReference>
<feature type="non-terminal residue" evidence="2">
    <location>
        <position position="176"/>
    </location>
</feature>
<evidence type="ECO:0000313" key="3">
    <source>
        <dbReference type="Proteomes" id="UP001152795"/>
    </source>
</evidence>
<protein>
    <submittedName>
        <fullName evidence="2">Uncharacterized protein</fullName>
    </submittedName>
</protein>
<reference evidence="2" key="1">
    <citation type="submission" date="2020-04" db="EMBL/GenBank/DDBJ databases">
        <authorList>
            <person name="Alioto T."/>
            <person name="Alioto T."/>
            <person name="Gomez Garrido J."/>
        </authorList>
    </citation>
    <scope>NUCLEOTIDE SEQUENCE</scope>
    <source>
        <strain evidence="2">A484AB</strain>
    </source>
</reference>
<comment type="caution">
    <text evidence="2">The sequence shown here is derived from an EMBL/GenBank/DDBJ whole genome shotgun (WGS) entry which is preliminary data.</text>
</comment>
<accession>A0A7D9M1S4</accession>
<feature type="region of interest" description="Disordered" evidence="1">
    <location>
        <begin position="40"/>
        <end position="78"/>
    </location>
</feature>
<gene>
    <name evidence="2" type="ORF">PACLA_8A067027</name>
</gene>
<dbReference type="EMBL" id="CACRXK020029293">
    <property type="protein sequence ID" value="CAB4042001.1"/>
    <property type="molecule type" value="Genomic_DNA"/>
</dbReference>
<feature type="compositionally biased region" description="Basic and acidic residues" evidence="1">
    <location>
        <begin position="141"/>
        <end position="159"/>
    </location>
</feature>
<keyword evidence="3" id="KW-1185">Reference proteome</keyword>
<proteinExistence type="predicted"/>
<dbReference type="AlphaFoldDB" id="A0A7D9M1S4"/>
<feature type="compositionally biased region" description="Basic and acidic residues" evidence="1">
    <location>
        <begin position="56"/>
        <end position="72"/>
    </location>
</feature>
<evidence type="ECO:0000256" key="1">
    <source>
        <dbReference type="SAM" id="MobiDB-lite"/>
    </source>
</evidence>